<dbReference type="AlphaFoldDB" id="X6L7H9"/>
<dbReference type="OrthoDB" id="674604at2759"/>
<dbReference type="SMART" id="SM00028">
    <property type="entry name" value="TPR"/>
    <property type="match status" value="2"/>
</dbReference>
<dbReference type="InterPro" id="IPR019734">
    <property type="entry name" value="TPR_rpt"/>
</dbReference>
<dbReference type="InterPro" id="IPR011990">
    <property type="entry name" value="TPR-like_helical_dom_sf"/>
</dbReference>
<dbReference type="SUPFAM" id="SSF48452">
    <property type="entry name" value="TPR-like"/>
    <property type="match status" value="1"/>
</dbReference>
<protein>
    <submittedName>
        <fullName evidence="2">TPR repeat-containing protein</fullName>
    </submittedName>
</protein>
<dbReference type="Pfam" id="PF13424">
    <property type="entry name" value="TPR_12"/>
    <property type="match status" value="1"/>
</dbReference>
<evidence type="ECO:0000313" key="3">
    <source>
        <dbReference type="Proteomes" id="UP000023152"/>
    </source>
</evidence>
<proteinExistence type="predicted"/>
<dbReference type="EMBL" id="ASPP01050150">
    <property type="protein sequence ID" value="ETN97305.1"/>
    <property type="molecule type" value="Genomic_DNA"/>
</dbReference>
<sequence length="120" mass="13973">IGWSFHYLASAFKNNNELNKSIEFGEKALKLRLNKLDCTHPHIGESYVLLGDIYFAKGNKNKAKEYYEKAIKIFNQRLGEQHHKTQDGKLTLEKINEYNNNNNNNYNKFKKEGKSCEMVG</sequence>
<evidence type="ECO:0000313" key="2">
    <source>
        <dbReference type="EMBL" id="ETN97305.1"/>
    </source>
</evidence>
<evidence type="ECO:0000256" key="1">
    <source>
        <dbReference type="PROSITE-ProRule" id="PRU00339"/>
    </source>
</evidence>
<feature type="repeat" description="TPR" evidence="1">
    <location>
        <begin position="44"/>
        <end position="77"/>
    </location>
</feature>
<gene>
    <name evidence="2" type="ORF">RFI_40226</name>
</gene>
<dbReference type="Gene3D" id="1.25.40.10">
    <property type="entry name" value="Tetratricopeptide repeat domain"/>
    <property type="match status" value="1"/>
</dbReference>
<organism evidence="2 3">
    <name type="scientific">Reticulomyxa filosa</name>
    <dbReference type="NCBI Taxonomy" id="46433"/>
    <lineage>
        <taxon>Eukaryota</taxon>
        <taxon>Sar</taxon>
        <taxon>Rhizaria</taxon>
        <taxon>Retaria</taxon>
        <taxon>Foraminifera</taxon>
        <taxon>Monothalamids</taxon>
        <taxon>Reticulomyxidae</taxon>
        <taxon>Reticulomyxa</taxon>
    </lineage>
</organism>
<feature type="non-terminal residue" evidence="2">
    <location>
        <position position="1"/>
    </location>
</feature>
<keyword evidence="3" id="KW-1185">Reference proteome</keyword>
<dbReference type="Proteomes" id="UP000023152">
    <property type="component" value="Unassembled WGS sequence"/>
</dbReference>
<dbReference type="PROSITE" id="PS50005">
    <property type="entry name" value="TPR"/>
    <property type="match status" value="1"/>
</dbReference>
<keyword evidence="1" id="KW-0802">TPR repeat</keyword>
<name>X6L7H9_RETFI</name>
<reference evidence="2 3" key="1">
    <citation type="journal article" date="2013" name="Curr. Biol.">
        <title>The Genome of the Foraminiferan Reticulomyxa filosa.</title>
        <authorList>
            <person name="Glockner G."/>
            <person name="Hulsmann N."/>
            <person name="Schleicher M."/>
            <person name="Noegel A.A."/>
            <person name="Eichinger L."/>
            <person name="Gallinger C."/>
            <person name="Pawlowski J."/>
            <person name="Sierra R."/>
            <person name="Euteneuer U."/>
            <person name="Pillet L."/>
            <person name="Moustafa A."/>
            <person name="Platzer M."/>
            <person name="Groth M."/>
            <person name="Szafranski K."/>
            <person name="Schliwa M."/>
        </authorList>
    </citation>
    <scope>NUCLEOTIDE SEQUENCE [LARGE SCALE GENOMIC DNA]</scope>
</reference>
<comment type="caution">
    <text evidence="2">The sequence shown here is derived from an EMBL/GenBank/DDBJ whole genome shotgun (WGS) entry which is preliminary data.</text>
</comment>
<accession>X6L7H9</accession>